<gene>
    <name evidence="2" type="ORF">FPE_LOCUS25869</name>
</gene>
<organism evidence="2 3">
    <name type="scientific">Fraxinus pennsylvanica</name>
    <dbReference type="NCBI Taxonomy" id="56036"/>
    <lineage>
        <taxon>Eukaryota</taxon>
        <taxon>Viridiplantae</taxon>
        <taxon>Streptophyta</taxon>
        <taxon>Embryophyta</taxon>
        <taxon>Tracheophyta</taxon>
        <taxon>Spermatophyta</taxon>
        <taxon>Magnoliopsida</taxon>
        <taxon>eudicotyledons</taxon>
        <taxon>Gunneridae</taxon>
        <taxon>Pentapetalae</taxon>
        <taxon>asterids</taxon>
        <taxon>lamiids</taxon>
        <taxon>Lamiales</taxon>
        <taxon>Oleaceae</taxon>
        <taxon>Oleeae</taxon>
        <taxon>Fraxinus</taxon>
    </lineage>
</organism>
<feature type="compositionally biased region" description="Acidic residues" evidence="1">
    <location>
        <begin position="93"/>
        <end position="103"/>
    </location>
</feature>
<evidence type="ECO:0000256" key="1">
    <source>
        <dbReference type="SAM" id="MobiDB-lite"/>
    </source>
</evidence>
<dbReference type="AlphaFoldDB" id="A0AAD1ZZ02"/>
<feature type="region of interest" description="Disordered" evidence="1">
    <location>
        <begin position="86"/>
        <end position="123"/>
    </location>
</feature>
<sequence length="137" mass="15544">MICLSIFGSENANIGRNLKQNRTPAFNASLSPTVCVKDYEYRAGESEETVHGQMKFFGDQRRVDIVDGLRATEENKMKIYGKDFIGRAKPEQSDDSTWEDADDGAWKNPRKTPEGLSERGHQDLLKEFEELDLRSIG</sequence>
<protein>
    <submittedName>
        <fullName evidence="2">Uncharacterized protein</fullName>
    </submittedName>
</protein>
<name>A0AAD1ZZ02_9LAMI</name>
<evidence type="ECO:0000313" key="2">
    <source>
        <dbReference type="EMBL" id="CAI9778439.1"/>
    </source>
</evidence>
<reference evidence="2" key="1">
    <citation type="submission" date="2023-05" db="EMBL/GenBank/DDBJ databases">
        <authorList>
            <person name="Huff M."/>
        </authorList>
    </citation>
    <scope>NUCLEOTIDE SEQUENCE</scope>
</reference>
<accession>A0AAD1ZZ02</accession>
<keyword evidence="3" id="KW-1185">Reference proteome</keyword>
<dbReference type="EMBL" id="OU503051">
    <property type="protein sequence ID" value="CAI9778439.1"/>
    <property type="molecule type" value="Genomic_DNA"/>
</dbReference>
<feature type="compositionally biased region" description="Basic and acidic residues" evidence="1">
    <location>
        <begin position="111"/>
        <end position="123"/>
    </location>
</feature>
<proteinExistence type="predicted"/>
<dbReference type="Proteomes" id="UP000834106">
    <property type="component" value="Chromosome 16"/>
</dbReference>
<evidence type="ECO:0000313" key="3">
    <source>
        <dbReference type="Proteomes" id="UP000834106"/>
    </source>
</evidence>